<proteinExistence type="predicted"/>
<accession>A0AAE3INR6</accession>
<gene>
    <name evidence="2" type="ORF">OD355_13250</name>
</gene>
<dbReference type="SUPFAM" id="SSF55729">
    <property type="entry name" value="Acyl-CoA N-acyltransferases (Nat)"/>
    <property type="match status" value="1"/>
</dbReference>
<dbReference type="EMBL" id="JAOTPL010000031">
    <property type="protein sequence ID" value="MCU7695485.1"/>
    <property type="molecule type" value="Genomic_DNA"/>
</dbReference>
<dbReference type="Gene3D" id="3.40.630.30">
    <property type="match status" value="1"/>
</dbReference>
<dbReference type="Proteomes" id="UP001209317">
    <property type="component" value="Unassembled WGS sequence"/>
</dbReference>
<dbReference type="CDD" id="cd04301">
    <property type="entry name" value="NAT_SF"/>
    <property type="match status" value="1"/>
</dbReference>
<dbReference type="GO" id="GO:0004343">
    <property type="term" value="F:glucosamine 6-phosphate N-acetyltransferase activity"/>
    <property type="evidence" value="ECO:0007669"/>
    <property type="project" value="TreeGrafter"/>
</dbReference>
<organism evidence="2 3">
    <name type="scientific">Haoranjiania flava</name>
    <dbReference type="NCBI Taxonomy" id="1856322"/>
    <lineage>
        <taxon>Bacteria</taxon>
        <taxon>Pseudomonadati</taxon>
        <taxon>Bacteroidota</taxon>
        <taxon>Chitinophagia</taxon>
        <taxon>Chitinophagales</taxon>
        <taxon>Chitinophagaceae</taxon>
        <taxon>Haoranjiania</taxon>
    </lineage>
</organism>
<evidence type="ECO:0000259" key="1">
    <source>
        <dbReference type="PROSITE" id="PS51186"/>
    </source>
</evidence>
<keyword evidence="3" id="KW-1185">Reference proteome</keyword>
<dbReference type="PANTHER" id="PTHR13355">
    <property type="entry name" value="GLUCOSAMINE 6-PHOSPHATE N-ACETYLTRANSFERASE"/>
    <property type="match status" value="1"/>
</dbReference>
<name>A0AAE3INR6_9BACT</name>
<dbReference type="InterPro" id="IPR016181">
    <property type="entry name" value="Acyl_CoA_acyltransferase"/>
</dbReference>
<feature type="domain" description="N-acetyltransferase" evidence="1">
    <location>
        <begin position="8"/>
        <end position="150"/>
    </location>
</feature>
<dbReference type="PANTHER" id="PTHR13355:SF11">
    <property type="entry name" value="GLUCOSAMINE 6-PHOSPHATE N-ACETYLTRANSFERASE"/>
    <property type="match status" value="1"/>
</dbReference>
<dbReference type="PROSITE" id="PS51186">
    <property type="entry name" value="GNAT"/>
    <property type="match status" value="1"/>
</dbReference>
<keyword evidence="2" id="KW-0012">Acyltransferase</keyword>
<evidence type="ECO:0000313" key="2">
    <source>
        <dbReference type="EMBL" id="MCU7695485.1"/>
    </source>
</evidence>
<dbReference type="InterPro" id="IPR000182">
    <property type="entry name" value="GNAT_dom"/>
</dbReference>
<dbReference type="RefSeq" id="WP_263038972.1">
    <property type="nucleotide sequence ID" value="NZ_JAOTPL010000031.1"/>
</dbReference>
<keyword evidence="2" id="KW-0808">Transferase</keyword>
<comment type="caution">
    <text evidence="2">The sequence shown here is derived from an EMBL/GenBank/DDBJ whole genome shotgun (WGS) entry which is preliminary data.</text>
</comment>
<sequence>MDVSFVCKSFIELSCEELYHILQLRCEVFVVEQNCAYQDMDNKDKVAQHLMMYAHDELAGYARLLPEGISYDCISIGRVVNPKEYRKKGLGKLLMEKAVAECYRLFGKDSIQISAQVYAIPFYQKIGFEPLGDIYPEDGIPHIQMILKPQ</sequence>
<dbReference type="Pfam" id="PF13673">
    <property type="entry name" value="Acetyltransf_10"/>
    <property type="match status" value="1"/>
</dbReference>
<evidence type="ECO:0000313" key="3">
    <source>
        <dbReference type="Proteomes" id="UP001209317"/>
    </source>
</evidence>
<dbReference type="InterPro" id="IPR039143">
    <property type="entry name" value="GNPNAT1-like"/>
</dbReference>
<dbReference type="EC" id="2.3.1.-" evidence="2"/>
<protein>
    <submittedName>
        <fullName evidence="2">GNAT family N-acetyltransferase</fullName>
        <ecNumber evidence="2">2.3.1.-</ecNumber>
    </submittedName>
</protein>
<reference evidence="2" key="1">
    <citation type="submission" date="2022-10" db="EMBL/GenBank/DDBJ databases">
        <authorList>
            <person name="Kim H.S."/>
            <person name="Kim J.-S."/>
            <person name="Suh M.K."/>
            <person name="Eom M.K."/>
            <person name="Lee J.-S."/>
        </authorList>
    </citation>
    <scope>NUCLEOTIDE SEQUENCE</scope>
    <source>
        <strain evidence="2">LIP-5</strain>
    </source>
</reference>
<dbReference type="AlphaFoldDB" id="A0AAE3INR6"/>